<evidence type="ECO:0000313" key="4">
    <source>
        <dbReference type="EMBL" id="KAJ2672784.1"/>
    </source>
</evidence>
<comment type="caution">
    <text evidence="4">The sequence shown here is derived from an EMBL/GenBank/DDBJ whole genome shotgun (WGS) entry which is preliminary data.</text>
</comment>
<feature type="region of interest" description="Disordered" evidence="2">
    <location>
        <begin position="135"/>
        <end position="158"/>
    </location>
</feature>
<feature type="compositionally biased region" description="Basic and acidic residues" evidence="2">
    <location>
        <begin position="144"/>
        <end position="158"/>
    </location>
</feature>
<proteinExistence type="predicted"/>
<dbReference type="OrthoDB" id="6247875at2759"/>
<dbReference type="SMART" id="SM00398">
    <property type="entry name" value="HMG"/>
    <property type="match status" value="1"/>
</dbReference>
<reference evidence="4" key="1">
    <citation type="submission" date="2022-07" db="EMBL/GenBank/DDBJ databases">
        <title>Phylogenomic reconstructions and comparative analyses of Kickxellomycotina fungi.</title>
        <authorList>
            <person name="Reynolds N.K."/>
            <person name="Stajich J.E."/>
            <person name="Barry K."/>
            <person name="Grigoriev I.V."/>
            <person name="Crous P."/>
            <person name="Smith M.E."/>
        </authorList>
    </citation>
    <scope>NUCLEOTIDE SEQUENCE</scope>
    <source>
        <strain evidence="4">NRRL 3115</strain>
    </source>
</reference>
<dbReference type="CDD" id="cd01389">
    <property type="entry name" value="HMG-box_ROX1-like"/>
    <property type="match status" value="1"/>
</dbReference>
<name>A0A9W8G441_9FUNG</name>
<feature type="DNA-binding region" description="HMG box" evidence="1">
    <location>
        <begin position="158"/>
        <end position="226"/>
    </location>
</feature>
<keyword evidence="1" id="KW-0238">DNA-binding</keyword>
<evidence type="ECO:0000256" key="1">
    <source>
        <dbReference type="PROSITE-ProRule" id="PRU00267"/>
    </source>
</evidence>
<dbReference type="Pfam" id="PF00505">
    <property type="entry name" value="HMG_box"/>
    <property type="match status" value="1"/>
</dbReference>
<accession>A0A9W8G441</accession>
<dbReference type="SUPFAM" id="SSF47095">
    <property type="entry name" value="HMG-box"/>
    <property type="match status" value="1"/>
</dbReference>
<evidence type="ECO:0000256" key="2">
    <source>
        <dbReference type="SAM" id="MobiDB-lite"/>
    </source>
</evidence>
<sequence length="388" mass="42825">MDSYQSQFAYAPSTDASAYMSLRYPGVGMTPMMGPVSIPVDSSPSFVPAPVPHYHPVPALSSLPAASPPILPAASQISSTPCLIYRHEDLGLVDQQCPQICLPDGRIFVEHVPGHSIIFVPITTPLDQVVIKPTKRPVKPLPKPTKEQVPRKQPKEKSAKPINAFIKYRSFKINELKEKFPDASQTEISRLAGESWKAESEEVKNQFRTKYNEEKKEYDMKKATSKRPREESVSTPLGLSEFERRRSSFSKDRAASASPLLVAKKPNKRRCVTDMRKQLAKSVMTPGELPPVGKPVRSQSMGLESMGYFNSHQGDQFLDMAPMVSLPISQSFSINDSLTIDTNGESLGTFDLYGPMPDDLSASVSADLISASINSFMSHESFDSNSLQ</sequence>
<dbReference type="InterPro" id="IPR009071">
    <property type="entry name" value="HMG_box_dom"/>
</dbReference>
<dbReference type="PROSITE" id="PS50118">
    <property type="entry name" value="HMG_BOX_2"/>
    <property type="match status" value="1"/>
</dbReference>
<keyword evidence="1" id="KW-0539">Nucleus</keyword>
<dbReference type="InterPro" id="IPR036910">
    <property type="entry name" value="HMG_box_dom_sf"/>
</dbReference>
<feature type="domain" description="HMG box" evidence="3">
    <location>
        <begin position="158"/>
        <end position="226"/>
    </location>
</feature>
<dbReference type="EMBL" id="JANBTW010000077">
    <property type="protein sequence ID" value="KAJ2672784.1"/>
    <property type="molecule type" value="Genomic_DNA"/>
</dbReference>
<dbReference type="Gene3D" id="1.10.30.10">
    <property type="entry name" value="High mobility group box domain"/>
    <property type="match status" value="1"/>
</dbReference>
<evidence type="ECO:0000259" key="3">
    <source>
        <dbReference type="PROSITE" id="PS50118"/>
    </source>
</evidence>
<dbReference type="AlphaFoldDB" id="A0A9W8G441"/>
<dbReference type="GO" id="GO:0005634">
    <property type="term" value="C:nucleus"/>
    <property type="evidence" value="ECO:0007669"/>
    <property type="project" value="UniProtKB-UniRule"/>
</dbReference>
<organism evidence="4 5">
    <name type="scientific">Coemansia spiralis</name>
    <dbReference type="NCBI Taxonomy" id="417178"/>
    <lineage>
        <taxon>Eukaryota</taxon>
        <taxon>Fungi</taxon>
        <taxon>Fungi incertae sedis</taxon>
        <taxon>Zoopagomycota</taxon>
        <taxon>Kickxellomycotina</taxon>
        <taxon>Kickxellomycetes</taxon>
        <taxon>Kickxellales</taxon>
        <taxon>Kickxellaceae</taxon>
        <taxon>Coemansia</taxon>
    </lineage>
</organism>
<evidence type="ECO:0000313" key="5">
    <source>
        <dbReference type="Proteomes" id="UP001151518"/>
    </source>
</evidence>
<dbReference type="Proteomes" id="UP001151518">
    <property type="component" value="Unassembled WGS sequence"/>
</dbReference>
<gene>
    <name evidence="4" type="ORF">GGI25_004979</name>
</gene>
<dbReference type="GO" id="GO:0003677">
    <property type="term" value="F:DNA binding"/>
    <property type="evidence" value="ECO:0007669"/>
    <property type="project" value="UniProtKB-UniRule"/>
</dbReference>
<protein>
    <recommendedName>
        <fullName evidence="3">HMG box domain-containing protein</fullName>
    </recommendedName>
</protein>